<keyword evidence="3" id="KW-0645">Protease</keyword>
<dbReference type="PROSITE" id="PS50802">
    <property type="entry name" value="OTU"/>
    <property type="match status" value="1"/>
</dbReference>
<dbReference type="SUPFAM" id="SSF54001">
    <property type="entry name" value="Cysteine proteinases"/>
    <property type="match status" value="1"/>
</dbReference>
<name>A0A6A4TEX0_SCOMX</name>
<dbReference type="InterPro" id="IPR003323">
    <property type="entry name" value="OTU_dom"/>
</dbReference>
<dbReference type="InterPro" id="IPR038765">
    <property type="entry name" value="Papain-like_cys_pep_sf"/>
</dbReference>
<gene>
    <name evidence="7" type="ORF">F2P81_002635</name>
</gene>
<protein>
    <recommendedName>
        <fullName evidence="2">ubiquitinyl hydrolase 1</fullName>
        <ecNumber evidence="2">3.4.19.12</ecNumber>
    </recommendedName>
</protein>
<evidence type="ECO:0000256" key="3">
    <source>
        <dbReference type="ARBA" id="ARBA00022670"/>
    </source>
</evidence>
<dbReference type="Pfam" id="PF02338">
    <property type="entry name" value="OTU"/>
    <property type="match status" value="1"/>
</dbReference>
<dbReference type="EC" id="3.4.19.12" evidence="2"/>
<dbReference type="AlphaFoldDB" id="A0A6A4TEX0"/>
<dbReference type="PANTHER" id="PTHR12419">
    <property type="entry name" value="OTU DOMAIN CONTAINING PROTEIN"/>
    <property type="match status" value="1"/>
</dbReference>
<accession>A0A6A4TEX0</accession>
<dbReference type="Gene3D" id="3.90.70.120">
    <property type="match status" value="1"/>
</dbReference>
<evidence type="ECO:0000256" key="4">
    <source>
        <dbReference type="ARBA" id="ARBA00022786"/>
    </source>
</evidence>
<dbReference type="Gene3D" id="3.90.70.80">
    <property type="match status" value="1"/>
</dbReference>
<dbReference type="GO" id="GO:0006508">
    <property type="term" value="P:proteolysis"/>
    <property type="evidence" value="ECO:0007669"/>
    <property type="project" value="UniProtKB-KW"/>
</dbReference>
<keyword evidence="4" id="KW-0833">Ubl conjugation pathway</keyword>
<evidence type="ECO:0000313" key="7">
    <source>
        <dbReference type="EMBL" id="KAF0046106.1"/>
    </source>
</evidence>
<sequence>MYTDVDFLEDDSEVYEKMQEHLLWGGMCLAYLQGSICAIIDHGEYYAFVDSGTRSASGLAAGIGSPVAVFNTCLNDLMLHIRNLKKSLNVNWIGIGYMSVKEMADGASKEVAEEQGGRVPVESCNLESAQVTAETSGCQKVGKTVRGSFHQGDDRFHYMGLQCMAIGLVSLARHTVHSMFSWQTEDLDQALVLGDKLYTGLRVNEMIGASSEMLCVPELPEQTVIGGQSFSFEYGDFASGDINMVDGDHIEKGTVSLANGLEKIFMQYSSCLLTMCGTTCAIVLENGQYALVDSHARSVNGMVDGNGTSVVVYFDSLGDVFNHNHVPVSAHVDLLGVPCKNESIVADGNCFFRAISQSVSGAQKYHRKIRLAVVKHLESNAVKYENILRSEYCSMADYISKSKMRNMHSWATEVEIQATADCLGVNVFTFYDGRWLKYSCNSKLLSQHGIYLENCSGNHYETVVCVHGPELQSCYGNCEIGTPYVKGYSTRFHHKDQLVQHQSEVKSIANDACCAAAKLLDTDVEVVDSSVVELVEDCDDHVVDDSLFEVVDHLDVEILADTSKNTFQFSPLSNIVAQTLCSQFNLEFERQNVQVHTKYGCLGSVCVKPKKY</sequence>
<dbReference type="CDD" id="cd22755">
    <property type="entry name" value="OTU_CeDUB-like"/>
    <property type="match status" value="1"/>
</dbReference>
<keyword evidence="5" id="KW-0788">Thiol protease</keyword>
<organism evidence="7 8">
    <name type="scientific">Scophthalmus maximus</name>
    <name type="common">Turbot</name>
    <name type="synonym">Psetta maxima</name>
    <dbReference type="NCBI Taxonomy" id="52904"/>
    <lineage>
        <taxon>Eukaryota</taxon>
        <taxon>Metazoa</taxon>
        <taxon>Chordata</taxon>
        <taxon>Craniata</taxon>
        <taxon>Vertebrata</taxon>
        <taxon>Euteleostomi</taxon>
        <taxon>Actinopterygii</taxon>
        <taxon>Neopterygii</taxon>
        <taxon>Teleostei</taxon>
        <taxon>Neoteleostei</taxon>
        <taxon>Acanthomorphata</taxon>
        <taxon>Carangaria</taxon>
        <taxon>Pleuronectiformes</taxon>
        <taxon>Pleuronectoidei</taxon>
        <taxon>Scophthalmidae</taxon>
        <taxon>Scophthalmus</taxon>
    </lineage>
</organism>
<comment type="catalytic activity">
    <reaction evidence="1">
        <text>Thiol-dependent hydrolysis of ester, thioester, amide, peptide and isopeptide bonds formed by the C-terminal Gly of ubiquitin (a 76-residue protein attached to proteins as an intracellular targeting signal).</text>
        <dbReference type="EC" id="3.4.19.12"/>
    </reaction>
</comment>
<dbReference type="GO" id="GO:0016579">
    <property type="term" value="P:protein deubiquitination"/>
    <property type="evidence" value="ECO:0007669"/>
    <property type="project" value="TreeGrafter"/>
</dbReference>
<evidence type="ECO:0000256" key="1">
    <source>
        <dbReference type="ARBA" id="ARBA00000707"/>
    </source>
</evidence>
<evidence type="ECO:0000259" key="6">
    <source>
        <dbReference type="PROSITE" id="PS50802"/>
    </source>
</evidence>
<proteinExistence type="predicted"/>
<dbReference type="GO" id="GO:0004843">
    <property type="term" value="F:cysteine-type deubiquitinase activity"/>
    <property type="evidence" value="ECO:0007669"/>
    <property type="project" value="UniProtKB-EC"/>
</dbReference>
<evidence type="ECO:0000313" key="8">
    <source>
        <dbReference type="Proteomes" id="UP000438429"/>
    </source>
</evidence>
<feature type="domain" description="OTU" evidence="6">
    <location>
        <begin position="339"/>
        <end position="466"/>
    </location>
</feature>
<reference evidence="7 8" key="1">
    <citation type="submission" date="2019-06" db="EMBL/GenBank/DDBJ databases">
        <title>Draft genomes of female and male turbot (Scophthalmus maximus).</title>
        <authorList>
            <person name="Xu H."/>
            <person name="Xu X.-W."/>
            <person name="Shao C."/>
            <person name="Chen S."/>
        </authorList>
    </citation>
    <scope>NUCLEOTIDE SEQUENCE [LARGE SCALE GENOMIC DNA]</scope>
    <source>
        <strain evidence="7">Ysfricsl-2016a</strain>
        <tissue evidence="7">Blood</tissue>
    </source>
</reference>
<comment type="caution">
    <text evidence="7">The sequence shown here is derived from an EMBL/GenBank/DDBJ whole genome shotgun (WGS) entry which is preliminary data.</text>
</comment>
<dbReference type="InterPro" id="IPR050704">
    <property type="entry name" value="Peptidase_C85-like"/>
</dbReference>
<dbReference type="EMBL" id="VEVO01000002">
    <property type="protein sequence ID" value="KAF0046106.1"/>
    <property type="molecule type" value="Genomic_DNA"/>
</dbReference>
<dbReference type="Proteomes" id="UP000438429">
    <property type="component" value="Unassembled WGS sequence"/>
</dbReference>
<keyword evidence="5" id="KW-0378">Hydrolase</keyword>
<evidence type="ECO:0000256" key="5">
    <source>
        <dbReference type="ARBA" id="ARBA00022807"/>
    </source>
</evidence>
<evidence type="ECO:0000256" key="2">
    <source>
        <dbReference type="ARBA" id="ARBA00012759"/>
    </source>
</evidence>